<feature type="compositionally biased region" description="Low complexity" evidence="2">
    <location>
        <begin position="42"/>
        <end position="67"/>
    </location>
</feature>
<evidence type="ECO:0008006" key="5">
    <source>
        <dbReference type="Google" id="ProtNLM"/>
    </source>
</evidence>
<proteinExistence type="inferred from homology"/>
<protein>
    <recommendedName>
        <fullName evidence="5">PEAK family member 3</fullName>
    </recommendedName>
</protein>
<evidence type="ECO:0000256" key="1">
    <source>
        <dbReference type="ARBA" id="ARBA00038349"/>
    </source>
</evidence>
<dbReference type="CTD" id="374872"/>
<reference evidence="4" key="1">
    <citation type="submission" date="2025-08" db="UniProtKB">
        <authorList>
            <consortium name="RefSeq"/>
        </authorList>
    </citation>
    <scope>IDENTIFICATION</scope>
</reference>
<evidence type="ECO:0000256" key="2">
    <source>
        <dbReference type="SAM" id="MobiDB-lite"/>
    </source>
</evidence>
<dbReference type="RefSeq" id="XP_004865937.2">
    <property type="nucleotide sequence ID" value="XM_004865880.2"/>
</dbReference>
<feature type="region of interest" description="Disordered" evidence="2">
    <location>
        <begin position="96"/>
        <end position="167"/>
    </location>
</feature>
<feature type="region of interest" description="Disordered" evidence="2">
    <location>
        <begin position="29"/>
        <end position="76"/>
    </location>
</feature>
<dbReference type="Proteomes" id="UP000694906">
    <property type="component" value="Unplaced"/>
</dbReference>
<dbReference type="PANTHER" id="PTHR22972:SF6">
    <property type="entry name" value="PROTEIN PEAK3"/>
    <property type="match status" value="1"/>
</dbReference>
<sequence length="520" mass="54538">MFPVRCQPEPFGEAGAAGLSVCPVSLQPEVILHGPPSTNSMSSPESPAETPESPAETPESPAETPEPGSLAPPAQPAYCNLGEVRAYLLPFKTCRSRTPGSLSSSNPQPPPLPKKNLSRTRSLPTRGVPGAQTSQTRKPLLGWHRMDESQAGPGSAGPAGPSEELTSGEDTAAALGLLLHGWHSPEALHNALAARELQGLRAVHTRLGARLTGGHPGPCSAGHGFRLLERAPCAESGNTLYYRVVRAGDDTWHVLAAKVPKPGAKMPQLWGLELQASLPQHYNVQGLCGLLPEGALPGAPWTGRVVLAAEVPERTVAQWLAELGARRPEKLAWAVAFTLLQLSAALELLETRGAAVTELCPENLLLVAPRGCAASGPPRLLLADFGRVHQRPPGPPGPHATQLGRLLRTLLGPAGVPASPLAAGLQRLAAQLPRERPSAAQTRGALQVLLWGPGLELRGRGAALGPWLRVSRALLLVHLAERAAGGEAPGLEEWLYCEYLAGATEASLGHALELLGTDPK</sequence>
<organism evidence="3 4">
    <name type="scientific">Heterocephalus glaber</name>
    <name type="common">Naked mole rat</name>
    <dbReference type="NCBI Taxonomy" id="10181"/>
    <lineage>
        <taxon>Eukaryota</taxon>
        <taxon>Metazoa</taxon>
        <taxon>Chordata</taxon>
        <taxon>Craniata</taxon>
        <taxon>Vertebrata</taxon>
        <taxon>Euteleostomi</taxon>
        <taxon>Mammalia</taxon>
        <taxon>Eutheria</taxon>
        <taxon>Euarchontoglires</taxon>
        <taxon>Glires</taxon>
        <taxon>Rodentia</taxon>
        <taxon>Hystricomorpha</taxon>
        <taxon>Bathyergidae</taxon>
        <taxon>Heterocephalus</taxon>
    </lineage>
</organism>
<name>A0AAX6Q3J1_HETGA</name>
<dbReference type="InterPro" id="IPR051511">
    <property type="entry name" value="MitoQC_Scaffold_Kinases"/>
</dbReference>
<dbReference type="GO" id="GO:0004672">
    <property type="term" value="F:protein kinase activity"/>
    <property type="evidence" value="ECO:0007669"/>
    <property type="project" value="TreeGrafter"/>
</dbReference>
<dbReference type="KEGG" id="hgl:101709826"/>
<evidence type="ECO:0000313" key="4">
    <source>
        <dbReference type="RefSeq" id="XP_004865937.2"/>
    </source>
</evidence>
<dbReference type="GeneID" id="101709826"/>
<gene>
    <name evidence="4" type="primary">CUNH19orf35</name>
</gene>
<dbReference type="PANTHER" id="PTHR22972">
    <property type="entry name" value="SERINE/THREONINE PROTEIN KINASE"/>
    <property type="match status" value="1"/>
</dbReference>
<evidence type="ECO:0000313" key="3">
    <source>
        <dbReference type="Proteomes" id="UP000694906"/>
    </source>
</evidence>
<keyword evidence="3" id="KW-1185">Reference proteome</keyword>
<dbReference type="GO" id="GO:0015629">
    <property type="term" value="C:actin cytoskeleton"/>
    <property type="evidence" value="ECO:0007669"/>
    <property type="project" value="TreeGrafter"/>
</dbReference>
<dbReference type="AlphaFoldDB" id="A0AAX6Q3J1"/>
<feature type="compositionally biased region" description="Low complexity" evidence="2">
    <location>
        <begin position="149"/>
        <end position="164"/>
    </location>
</feature>
<comment type="similarity">
    <text evidence="1">Belongs to the protein kinase superfamily.</text>
</comment>
<accession>A0AAX6Q3J1</accession>
<dbReference type="GO" id="GO:0005925">
    <property type="term" value="C:focal adhesion"/>
    <property type="evidence" value="ECO:0007669"/>
    <property type="project" value="TreeGrafter"/>
</dbReference>